<protein>
    <submittedName>
        <fullName evidence="5">Putative dehydrogenase</fullName>
    </submittedName>
</protein>
<dbReference type="SUPFAM" id="SSF51735">
    <property type="entry name" value="NAD(P)-binding Rossmann-fold domains"/>
    <property type="match status" value="1"/>
</dbReference>
<dbReference type="Pfam" id="PF01408">
    <property type="entry name" value="GFO_IDH_MocA"/>
    <property type="match status" value="1"/>
</dbReference>
<comment type="caution">
    <text evidence="5">The sequence shown here is derived from an EMBL/GenBank/DDBJ whole genome shotgun (WGS) entry which is preliminary data.</text>
</comment>
<dbReference type="Gene3D" id="3.40.50.720">
    <property type="entry name" value="NAD(P)-binding Rossmann-like Domain"/>
    <property type="match status" value="1"/>
</dbReference>
<dbReference type="EMBL" id="JACHIA010000001">
    <property type="protein sequence ID" value="MBB6068541.1"/>
    <property type="molecule type" value="Genomic_DNA"/>
</dbReference>
<dbReference type="SUPFAM" id="SSF55347">
    <property type="entry name" value="Glyceraldehyde-3-phosphate dehydrogenase-like, C-terminal domain"/>
    <property type="match status" value="1"/>
</dbReference>
<reference evidence="5 6" key="1">
    <citation type="submission" date="2020-08" db="EMBL/GenBank/DDBJ databases">
        <title>Genomic Encyclopedia of Type Strains, Phase IV (KMG-IV): sequencing the most valuable type-strain genomes for metagenomic binning, comparative biology and taxonomic classification.</title>
        <authorList>
            <person name="Goeker M."/>
        </authorList>
    </citation>
    <scope>NUCLEOTIDE SEQUENCE [LARGE SCALE GENOMIC DNA]</scope>
    <source>
        <strain evidence="5 6">DSM 29007</strain>
    </source>
</reference>
<dbReference type="InterPro" id="IPR055170">
    <property type="entry name" value="GFO_IDH_MocA-like_dom"/>
</dbReference>
<dbReference type="PANTHER" id="PTHR43818:SF11">
    <property type="entry name" value="BCDNA.GH03377"/>
    <property type="match status" value="1"/>
</dbReference>
<dbReference type="Proteomes" id="UP000582837">
    <property type="component" value="Unassembled WGS sequence"/>
</dbReference>
<name>A0A841GIR8_9BACT</name>
<proteinExistence type="predicted"/>
<dbReference type="InterPro" id="IPR036291">
    <property type="entry name" value="NAD(P)-bd_dom_sf"/>
</dbReference>
<evidence type="ECO:0000259" key="3">
    <source>
        <dbReference type="Pfam" id="PF01408"/>
    </source>
</evidence>
<evidence type="ECO:0000256" key="2">
    <source>
        <dbReference type="SAM" id="MobiDB-lite"/>
    </source>
</evidence>
<dbReference type="InterPro" id="IPR050463">
    <property type="entry name" value="Gfo/Idh/MocA_oxidrdct_glycsds"/>
</dbReference>
<accession>A0A841GIR8</accession>
<dbReference type="Pfam" id="PF22725">
    <property type="entry name" value="GFO_IDH_MocA_C3"/>
    <property type="match status" value="1"/>
</dbReference>
<evidence type="ECO:0000259" key="4">
    <source>
        <dbReference type="Pfam" id="PF22725"/>
    </source>
</evidence>
<evidence type="ECO:0000256" key="1">
    <source>
        <dbReference type="ARBA" id="ARBA00023002"/>
    </source>
</evidence>
<gene>
    <name evidence="5" type="ORF">HNQ61_000152</name>
</gene>
<sequence length="352" mass="36988">MSDVLTSSATATGPGPEPAFARSPVRTPALGFLGVGWIGRHRMEAIVNGGFGTVAAIADTSQEMIAAAKQTAPDAQVVDGLDGLLALGLDGIVIATPSAMHAEQSIRALQSGTAVFCQKPLGRTADEVRAVVDAARTADRLLEVDLSYRFTEGMRAIRERVERGDLGRIYAVDLVFHNAYGPDKPWFYDPALSGGGCVMDLGVHLVDLAMWTLGFPAATDVSARLFAGGEPLAAAPDRCEDYASALITLEGGTAVQLACSWKVSAGQDAVIGASFYGTSGGAALRNVGGSFYDFTAEAYRGTSRETLATPPDEWGGRAAADWARRLGEGERFDPSAERLIDVAGVLDRIYGR</sequence>
<evidence type="ECO:0000313" key="6">
    <source>
        <dbReference type="Proteomes" id="UP000582837"/>
    </source>
</evidence>
<organism evidence="5 6">
    <name type="scientific">Longimicrobium terrae</name>
    <dbReference type="NCBI Taxonomy" id="1639882"/>
    <lineage>
        <taxon>Bacteria</taxon>
        <taxon>Pseudomonadati</taxon>
        <taxon>Gemmatimonadota</taxon>
        <taxon>Longimicrobiia</taxon>
        <taxon>Longimicrobiales</taxon>
        <taxon>Longimicrobiaceae</taxon>
        <taxon>Longimicrobium</taxon>
    </lineage>
</organism>
<feature type="domain" description="GFO/IDH/MocA-like oxidoreductase" evidence="4">
    <location>
        <begin position="154"/>
        <end position="281"/>
    </location>
</feature>
<feature type="region of interest" description="Disordered" evidence="2">
    <location>
        <begin position="1"/>
        <end position="23"/>
    </location>
</feature>
<dbReference type="GO" id="GO:0016491">
    <property type="term" value="F:oxidoreductase activity"/>
    <property type="evidence" value="ECO:0007669"/>
    <property type="project" value="UniProtKB-KW"/>
</dbReference>
<keyword evidence="1" id="KW-0560">Oxidoreductase</keyword>
<evidence type="ECO:0000313" key="5">
    <source>
        <dbReference type="EMBL" id="MBB6068541.1"/>
    </source>
</evidence>
<feature type="domain" description="Gfo/Idh/MocA-like oxidoreductase N-terminal" evidence="3">
    <location>
        <begin position="31"/>
        <end position="144"/>
    </location>
</feature>
<dbReference type="GO" id="GO:0000166">
    <property type="term" value="F:nucleotide binding"/>
    <property type="evidence" value="ECO:0007669"/>
    <property type="project" value="InterPro"/>
</dbReference>
<dbReference type="InterPro" id="IPR000683">
    <property type="entry name" value="Gfo/Idh/MocA-like_OxRdtase_N"/>
</dbReference>
<dbReference type="PANTHER" id="PTHR43818">
    <property type="entry name" value="BCDNA.GH03377"/>
    <property type="match status" value="1"/>
</dbReference>
<keyword evidence="6" id="KW-1185">Reference proteome</keyword>
<dbReference type="AlphaFoldDB" id="A0A841GIR8"/>
<feature type="compositionally biased region" description="Polar residues" evidence="2">
    <location>
        <begin position="1"/>
        <end position="11"/>
    </location>
</feature>
<dbReference type="Gene3D" id="3.30.360.10">
    <property type="entry name" value="Dihydrodipicolinate Reductase, domain 2"/>
    <property type="match status" value="1"/>
</dbReference>